<evidence type="ECO:0000313" key="4">
    <source>
        <dbReference type="Proteomes" id="UP001437256"/>
    </source>
</evidence>
<sequence length="489" mass="54475">MMPRVHGENLQHLDIETAASGSRPMAPSTPKPPREVEVEDGLASSIWSMYTSTSFRWFVYENQHRHNELVEAIEEVQHAPGALSEQQAKIKDLQLKIEEGMLNLAKISERLLRLRKSSETADKPKFKLFSVMQRSSSKVGQSQKQKETNVTYLRTVDEEARELEKHVQLKGALFQAAAEERALEEQARKYVSLTNALDTLYDDIFNKSTPGFAEENRLQQQVAAATAVCSRVEATFDAETQAYERLYHAEKALYECLENLKETLRSATSPTGMTFERYGSAHEKESACLQIAHAAASPVPSLIHEARQFSPSVKPLGSLAISQSVPVRIELRGGGFRLERELLEDVISETVQSECSTYSGRTAGAQSVLEGAAQTLTRYRDELRAARKRIFIEEVAARSTSPLSFEACEDPPPAYSPDSEREGWMSAPESPTPFVLLNGARCDRHPHPVDCHCMSSPAAMAGNTRAFGSTREEKRPRTPPPGLRALQAW</sequence>
<feature type="coiled-coil region" evidence="1">
    <location>
        <begin position="83"/>
        <end position="110"/>
    </location>
</feature>
<dbReference type="PANTHER" id="PTHR21974:SF2">
    <property type="entry name" value="RE15880P"/>
    <property type="match status" value="1"/>
</dbReference>
<keyword evidence="1" id="KW-0175">Coiled coil</keyword>
<evidence type="ECO:0000256" key="1">
    <source>
        <dbReference type="SAM" id="Coils"/>
    </source>
</evidence>
<protein>
    <submittedName>
        <fullName evidence="3">Uncharacterized protein</fullName>
    </submittedName>
</protein>
<comment type="caution">
    <text evidence="3">The sequence shown here is derived from an EMBL/GenBank/DDBJ whole genome shotgun (WGS) entry which is preliminary data.</text>
</comment>
<feature type="region of interest" description="Disordered" evidence="2">
    <location>
        <begin position="466"/>
        <end position="489"/>
    </location>
</feature>
<gene>
    <name evidence="3" type="ORF">AAF712_015258</name>
</gene>
<evidence type="ECO:0000313" key="3">
    <source>
        <dbReference type="EMBL" id="KAL0058079.1"/>
    </source>
</evidence>
<dbReference type="Proteomes" id="UP001437256">
    <property type="component" value="Unassembled WGS sequence"/>
</dbReference>
<evidence type="ECO:0000256" key="2">
    <source>
        <dbReference type="SAM" id="MobiDB-lite"/>
    </source>
</evidence>
<reference evidence="3 4" key="1">
    <citation type="submission" date="2024-05" db="EMBL/GenBank/DDBJ databases">
        <title>A draft genome resource for the thread blight pathogen Marasmius tenuissimus strain MS-2.</title>
        <authorList>
            <person name="Yulfo-Soto G.E."/>
            <person name="Baruah I.K."/>
            <person name="Amoako-Attah I."/>
            <person name="Bukari Y."/>
            <person name="Meinhardt L.W."/>
            <person name="Bailey B.A."/>
            <person name="Cohen S.P."/>
        </authorList>
    </citation>
    <scope>NUCLEOTIDE SEQUENCE [LARGE SCALE GENOMIC DNA]</scope>
    <source>
        <strain evidence="3 4">MS-2</strain>
    </source>
</reference>
<keyword evidence="4" id="KW-1185">Reference proteome</keyword>
<organism evidence="3 4">
    <name type="scientific">Marasmius tenuissimus</name>
    <dbReference type="NCBI Taxonomy" id="585030"/>
    <lineage>
        <taxon>Eukaryota</taxon>
        <taxon>Fungi</taxon>
        <taxon>Dikarya</taxon>
        <taxon>Basidiomycota</taxon>
        <taxon>Agaricomycotina</taxon>
        <taxon>Agaricomycetes</taxon>
        <taxon>Agaricomycetidae</taxon>
        <taxon>Agaricales</taxon>
        <taxon>Marasmiineae</taxon>
        <taxon>Marasmiaceae</taxon>
        <taxon>Marasmius</taxon>
    </lineage>
</organism>
<feature type="region of interest" description="Disordered" evidence="2">
    <location>
        <begin position="1"/>
        <end position="37"/>
    </location>
</feature>
<dbReference type="EMBL" id="JBBXMP010000371">
    <property type="protein sequence ID" value="KAL0058079.1"/>
    <property type="molecule type" value="Genomic_DNA"/>
</dbReference>
<feature type="region of interest" description="Disordered" evidence="2">
    <location>
        <begin position="403"/>
        <end position="426"/>
    </location>
</feature>
<feature type="compositionally biased region" description="Basic and acidic residues" evidence="2">
    <location>
        <begin position="1"/>
        <end position="15"/>
    </location>
</feature>
<proteinExistence type="predicted"/>
<name>A0ABR2ZAV1_9AGAR</name>
<accession>A0ABR2ZAV1</accession>
<dbReference type="PANTHER" id="PTHR21974">
    <property type="entry name" value="RE15880P"/>
    <property type="match status" value="1"/>
</dbReference>